<evidence type="ECO:0000259" key="1">
    <source>
        <dbReference type="Pfam" id="PF04480"/>
    </source>
</evidence>
<organism evidence="2 3">
    <name type="scientific">Pseudomonas oryzihabitans</name>
    <dbReference type="NCBI Taxonomy" id="47885"/>
    <lineage>
        <taxon>Bacteria</taxon>
        <taxon>Pseudomonadati</taxon>
        <taxon>Pseudomonadota</taxon>
        <taxon>Gammaproteobacteria</taxon>
        <taxon>Pseudomonadales</taxon>
        <taxon>Pseudomonadaceae</taxon>
        <taxon>Pseudomonas</taxon>
    </lineage>
</organism>
<dbReference type="Proteomes" id="UP000189310">
    <property type="component" value="Unassembled WGS sequence"/>
</dbReference>
<dbReference type="InterPro" id="IPR047216">
    <property type="entry name" value="Endonuclease_DUF559_bact"/>
</dbReference>
<dbReference type="SUPFAM" id="SSF52980">
    <property type="entry name" value="Restriction endonuclease-like"/>
    <property type="match status" value="1"/>
</dbReference>
<feature type="domain" description="DUF559" evidence="1">
    <location>
        <begin position="5"/>
        <end position="109"/>
    </location>
</feature>
<dbReference type="Pfam" id="PF04480">
    <property type="entry name" value="DUF559"/>
    <property type="match status" value="1"/>
</dbReference>
<sequence length="112" mass="13157">MPLISHARALRRSQTNAERALWYHLRGNRLQGHKFRRQHPYGRYILDFVCLEARLVIELDGGQHQGSANDRERERDAWLQAQGFKIIRFWNHEVLTQPDAVLERLFAALSPA</sequence>
<dbReference type="EMBL" id="MTLN01000002">
    <property type="protein sequence ID" value="ONN72640.1"/>
    <property type="molecule type" value="Genomic_DNA"/>
</dbReference>
<evidence type="ECO:0000313" key="3">
    <source>
        <dbReference type="Proteomes" id="UP000189310"/>
    </source>
</evidence>
<reference evidence="2 3" key="1">
    <citation type="submission" date="2017-01" db="EMBL/GenBank/DDBJ databases">
        <title>Pseudomonas psychrotolerans genome sequencing and assembly.</title>
        <authorList>
            <person name="Vyas B."/>
            <person name="Mayilraj S."/>
        </authorList>
    </citation>
    <scope>NUCLEOTIDE SEQUENCE [LARGE SCALE GENOMIC DNA]</scope>
    <source>
        <strain evidence="2 3">SDS18</strain>
    </source>
</reference>
<dbReference type="PANTHER" id="PTHR38590:SF1">
    <property type="entry name" value="BLL0828 PROTEIN"/>
    <property type="match status" value="1"/>
</dbReference>
<comment type="caution">
    <text evidence="2">The sequence shown here is derived from an EMBL/GenBank/DDBJ whole genome shotgun (WGS) entry which is preliminary data.</text>
</comment>
<name>A0ABX3IXV0_9PSED</name>
<evidence type="ECO:0000313" key="2">
    <source>
        <dbReference type="EMBL" id="ONN72640.1"/>
    </source>
</evidence>
<dbReference type="PANTHER" id="PTHR38590">
    <property type="entry name" value="BLL0828 PROTEIN"/>
    <property type="match status" value="1"/>
</dbReference>
<gene>
    <name evidence="2" type="ORF">BVL52_02340</name>
</gene>
<accession>A0ABX3IXV0</accession>
<dbReference type="CDD" id="cd01038">
    <property type="entry name" value="Endonuclease_DUF559"/>
    <property type="match status" value="1"/>
</dbReference>
<dbReference type="InterPro" id="IPR007569">
    <property type="entry name" value="DUF559"/>
</dbReference>
<dbReference type="Gene3D" id="3.40.960.10">
    <property type="entry name" value="VSR Endonuclease"/>
    <property type="match status" value="1"/>
</dbReference>
<proteinExistence type="predicted"/>
<dbReference type="InterPro" id="IPR011335">
    <property type="entry name" value="Restrct_endonuc-II-like"/>
</dbReference>
<protein>
    <submittedName>
        <fullName evidence="2">DNA (Cytosine-5-)-methyltransferase</fullName>
    </submittedName>
</protein>
<dbReference type="RefSeq" id="WP_077171136.1">
    <property type="nucleotide sequence ID" value="NZ_MTLN01000002.1"/>
</dbReference>
<keyword evidence="3" id="KW-1185">Reference proteome</keyword>